<keyword evidence="2" id="KW-1185">Reference proteome</keyword>
<evidence type="ECO:0000313" key="2">
    <source>
        <dbReference type="Proteomes" id="UP001054837"/>
    </source>
</evidence>
<reference evidence="1 2" key="1">
    <citation type="submission" date="2021-06" db="EMBL/GenBank/DDBJ databases">
        <title>Caerostris darwini draft genome.</title>
        <authorList>
            <person name="Kono N."/>
            <person name="Arakawa K."/>
        </authorList>
    </citation>
    <scope>NUCLEOTIDE SEQUENCE [LARGE SCALE GENOMIC DNA]</scope>
</reference>
<accession>A0AAV4W632</accession>
<dbReference type="EMBL" id="BPLQ01014207">
    <property type="protein sequence ID" value="GIY78177.1"/>
    <property type="molecule type" value="Genomic_DNA"/>
</dbReference>
<sequence length="108" mass="12522">MFCDFIIAPFFYSKAIHIRPSHANAPSRRCFLQHEVPFGQNPLVKPESIGRERFAVVIFDGKNSYSESYINTQEGRRVKALFGRASAFFRLRVIWVVSGDNYFFLALR</sequence>
<protein>
    <submittedName>
        <fullName evidence="1">Uncharacterized protein</fullName>
    </submittedName>
</protein>
<proteinExistence type="predicted"/>
<organism evidence="1 2">
    <name type="scientific">Caerostris darwini</name>
    <dbReference type="NCBI Taxonomy" id="1538125"/>
    <lineage>
        <taxon>Eukaryota</taxon>
        <taxon>Metazoa</taxon>
        <taxon>Ecdysozoa</taxon>
        <taxon>Arthropoda</taxon>
        <taxon>Chelicerata</taxon>
        <taxon>Arachnida</taxon>
        <taxon>Araneae</taxon>
        <taxon>Araneomorphae</taxon>
        <taxon>Entelegynae</taxon>
        <taxon>Araneoidea</taxon>
        <taxon>Araneidae</taxon>
        <taxon>Caerostris</taxon>
    </lineage>
</organism>
<dbReference type="Proteomes" id="UP001054837">
    <property type="component" value="Unassembled WGS sequence"/>
</dbReference>
<gene>
    <name evidence="1" type="ORF">CDAR_222261</name>
</gene>
<evidence type="ECO:0000313" key="1">
    <source>
        <dbReference type="EMBL" id="GIY78177.1"/>
    </source>
</evidence>
<dbReference type="AlphaFoldDB" id="A0AAV4W632"/>
<comment type="caution">
    <text evidence="1">The sequence shown here is derived from an EMBL/GenBank/DDBJ whole genome shotgun (WGS) entry which is preliminary data.</text>
</comment>
<name>A0AAV4W632_9ARAC</name>